<evidence type="ECO:0000256" key="1">
    <source>
        <dbReference type="SAM" id="MobiDB-lite"/>
    </source>
</evidence>
<gene>
    <name evidence="3" type="ORF">BMF94_0711</name>
</gene>
<comment type="caution">
    <text evidence="3">The sequence shown here is derived from an EMBL/GenBank/DDBJ whole genome shotgun (WGS) entry which is preliminary data.</text>
</comment>
<keyword evidence="2" id="KW-1133">Transmembrane helix</keyword>
<evidence type="ECO:0008006" key="5">
    <source>
        <dbReference type="Google" id="ProtNLM"/>
    </source>
</evidence>
<evidence type="ECO:0000313" key="4">
    <source>
        <dbReference type="Proteomes" id="UP000237144"/>
    </source>
</evidence>
<keyword evidence="2" id="KW-0472">Membrane</keyword>
<protein>
    <recommendedName>
        <fullName evidence="5">RlpA-like protein double-psi beta-barrel domain-containing protein</fullName>
    </recommendedName>
</protein>
<dbReference type="OrthoDB" id="406505at2759"/>
<dbReference type="Gene3D" id="2.40.40.10">
    <property type="entry name" value="RlpA-like domain"/>
    <property type="match status" value="1"/>
</dbReference>
<dbReference type="AlphaFoldDB" id="A0A2S5BHE7"/>
<feature type="transmembrane region" description="Helical" evidence="2">
    <location>
        <begin position="155"/>
        <end position="176"/>
    </location>
</feature>
<dbReference type="CDD" id="cd22191">
    <property type="entry name" value="DPBB_RlpA_EXP_N-like"/>
    <property type="match status" value="1"/>
</dbReference>
<feature type="region of interest" description="Disordered" evidence="1">
    <location>
        <begin position="290"/>
        <end position="318"/>
    </location>
</feature>
<sequence>MPRGSRPVSAAPPLPRDQSATHDSSDDLDSVSHPVDRSATHPAVPVRASGGTSGEPGARRTAHAPAAATGQVKPSRKTRVDATKGTYAPVGDQAGASDSSDFDRSHPPSDGDLEVTPATPRSKRKQGKRALGGSDLEKSPGGEPESEGWSMTKRLVVGGLALFAVIVIAVVAFLMLHGSAASNASSATSSADSLASHANETASVASNSSSAASNSSTGVISGLGAPSADGVVTSPATSLPSEASMATSVQQPVQTGVVSPSVAIASTASIGAFGPIGGASSGSAHAAATATSAAGSPAEHGQPGLPSVASPTEPSLDLAPLQSQTVPSASILPAFDDGPLTAASGEANPAFPSGVATKTAKGVSAQVGTTKISTTATRFGASQHLSACHEVFDDGALVAAVHPALFGSDGSTPSELCDAKLHIWQPDSDQTITVSIQDVCSNCPTPTAIDLTQAAFLKLAPDRDTALDQGVLSVQWWFDDVALQQRLPIGFDQWARG</sequence>
<dbReference type="EMBL" id="PJQD01000007">
    <property type="protein sequence ID" value="POY76191.1"/>
    <property type="molecule type" value="Genomic_DNA"/>
</dbReference>
<evidence type="ECO:0000256" key="2">
    <source>
        <dbReference type="SAM" id="Phobius"/>
    </source>
</evidence>
<dbReference type="InterPro" id="IPR036908">
    <property type="entry name" value="RlpA-like_sf"/>
</dbReference>
<dbReference type="SUPFAM" id="SSF50685">
    <property type="entry name" value="Barwin-like endoglucanases"/>
    <property type="match status" value="1"/>
</dbReference>
<proteinExistence type="predicted"/>
<keyword evidence="2" id="KW-0812">Transmembrane</keyword>
<keyword evidence="4" id="KW-1185">Reference proteome</keyword>
<reference evidence="3 4" key="1">
    <citation type="journal article" date="2018" name="Front. Microbiol.">
        <title>Prospects for Fungal Bioremediation of Acidic Radioactive Waste Sites: Characterization and Genome Sequence of Rhodotorula taiwanensis MD1149.</title>
        <authorList>
            <person name="Tkavc R."/>
            <person name="Matrosova V.Y."/>
            <person name="Grichenko O.E."/>
            <person name="Gostincar C."/>
            <person name="Volpe R.P."/>
            <person name="Klimenkova P."/>
            <person name="Gaidamakova E.K."/>
            <person name="Zhou C.E."/>
            <person name="Stewart B.J."/>
            <person name="Lyman M.G."/>
            <person name="Malfatti S.A."/>
            <person name="Rubinfeld B."/>
            <person name="Courtot M."/>
            <person name="Singh J."/>
            <person name="Dalgard C.L."/>
            <person name="Hamilton T."/>
            <person name="Frey K.G."/>
            <person name="Gunde-Cimerman N."/>
            <person name="Dugan L."/>
            <person name="Daly M.J."/>
        </authorList>
    </citation>
    <scope>NUCLEOTIDE SEQUENCE [LARGE SCALE GENOMIC DNA]</scope>
    <source>
        <strain evidence="3 4">MD1149</strain>
    </source>
</reference>
<dbReference type="Proteomes" id="UP000237144">
    <property type="component" value="Unassembled WGS sequence"/>
</dbReference>
<name>A0A2S5BHE7_9BASI</name>
<feature type="region of interest" description="Disordered" evidence="1">
    <location>
        <begin position="1"/>
        <end position="148"/>
    </location>
</feature>
<accession>A0A2S5BHE7</accession>
<dbReference type="STRING" id="741276.A0A2S5BHE7"/>
<evidence type="ECO:0000313" key="3">
    <source>
        <dbReference type="EMBL" id="POY76191.1"/>
    </source>
</evidence>
<organism evidence="3 4">
    <name type="scientific">Rhodotorula taiwanensis</name>
    <dbReference type="NCBI Taxonomy" id="741276"/>
    <lineage>
        <taxon>Eukaryota</taxon>
        <taxon>Fungi</taxon>
        <taxon>Dikarya</taxon>
        <taxon>Basidiomycota</taxon>
        <taxon>Pucciniomycotina</taxon>
        <taxon>Microbotryomycetes</taxon>
        <taxon>Sporidiobolales</taxon>
        <taxon>Sporidiobolaceae</taxon>
        <taxon>Rhodotorula</taxon>
    </lineage>
</organism>